<proteinExistence type="predicted"/>
<reference evidence="3 4" key="1">
    <citation type="journal article" date="2017" name="Genome Announc.">
        <title>Complete Genome Sequences of Two Acetylene-Fermenting Pelobacter acetylenicus Strains.</title>
        <authorList>
            <person name="Sutton J.M."/>
            <person name="Baesman S.M."/>
            <person name="Fierst J.L."/>
            <person name="Poret-Peterson A.T."/>
            <person name="Oremland R.S."/>
            <person name="Dunlap D.S."/>
            <person name="Akob D.M."/>
        </authorList>
    </citation>
    <scope>NUCLEOTIDE SEQUENCE [LARGE SCALE GENOMIC DNA]</scope>
    <source>
        <strain evidence="3 4">SFB93</strain>
    </source>
</reference>
<evidence type="ECO:0000313" key="4">
    <source>
        <dbReference type="Proteomes" id="UP000182517"/>
    </source>
</evidence>
<dbReference type="GO" id="GO:0003676">
    <property type="term" value="F:nucleic acid binding"/>
    <property type="evidence" value="ECO:0007669"/>
    <property type="project" value="InterPro"/>
</dbReference>
<name>A0A1L3GQC9_9BACT</name>
<feature type="region of interest" description="Disordered" evidence="1">
    <location>
        <begin position="206"/>
        <end position="231"/>
    </location>
</feature>
<dbReference type="GO" id="GO:0008270">
    <property type="term" value="F:zinc ion binding"/>
    <property type="evidence" value="ECO:0007669"/>
    <property type="project" value="InterPro"/>
</dbReference>
<dbReference type="KEGG" id="pef:A7E78_09780"/>
<dbReference type="Gene3D" id="1.10.30.50">
    <property type="match status" value="1"/>
</dbReference>
<dbReference type="GO" id="GO:0004519">
    <property type="term" value="F:endonuclease activity"/>
    <property type="evidence" value="ECO:0007669"/>
    <property type="project" value="InterPro"/>
</dbReference>
<evidence type="ECO:0000259" key="2">
    <source>
        <dbReference type="Pfam" id="PF01844"/>
    </source>
</evidence>
<dbReference type="STRING" id="1842532.A7E78_09780"/>
<organism evidence="3 4">
    <name type="scientific">Syntrophotalea acetylenivorans</name>
    <dbReference type="NCBI Taxonomy" id="1842532"/>
    <lineage>
        <taxon>Bacteria</taxon>
        <taxon>Pseudomonadati</taxon>
        <taxon>Thermodesulfobacteriota</taxon>
        <taxon>Desulfuromonadia</taxon>
        <taxon>Desulfuromonadales</taxon>
        <taxon>Syntrophotaleaceae</taxon>
        <taxon>Syntrophotalea</taxon>
    </lineage>
</organism>
<dbReference type="EMBL" id="CP015519">
    <property type="protein sequence ID" value="APG28105.1"/>
    <property type="molecule type" value="Genomic_DNA"/>
</dbReference>
<dbReference type="InterPro" id="IPR003615">
    <property type="entry name" value="HNH_nuc"/>
</dbReference>
<gene>
    <name evidence="3" type="ORF">A7E78_09780</name>
</gene>
<dbReference type="Pfam" id="PF01844">
    <property type="entry name" value="HNH"/>
    <property type="match status" value="1"/>
</dbReference>
<accession>A0A1L3GQC9</accession>
<dbReference type="OrthoDB" id="7864535at2"/>
<keyword evidence="4" id="KW-1185">Reference proteome</keyword>
<sequence length="231" mass="26863">MAELKQCRRCRKTLHIDHFVDSSGLRNPRGHYCQLCHLKRLDERHRAALKRELITIKKLRIIYGKHWRHYAAPEFFHASLHDERDFCPYCGTWFDEITPGTFNNSLLHLDHMDPLDKGGENSIRNVVVCCGPCNIRKGKRLFLDWLAMLEPKYRKLARAIYRHKHGHPPEGFIEGHSTKRGWPYLELTLYKPVAELQKLFPKPVVAVPSRKRPPASTAKRNKTGAGRANKS</sequence>
<dbReference type="AlphaFoldDB" id="A0A1L3GQC9"/>
<dbReference type="Proteomes" id="UP000182517">
    <property type="component" value="Chromosome"/>
</dbReference>
<evidence type="ECO:0000256" key="1">
    <source>
        <dbReference type="SAM" id="MobiDB-lite"/>
    </source>
</evidence>
<evidence type="ECO:0000313" key="3">
    <source>
        <dbReference type="EMBL" id="APG28105.1"/>
    </source>
</evidence>
<dbReference type="InterPro" id="IPR002711">
    <property type="entry name" value="HNH"/>
</dbReference>
<protein>
    <recommendedName>
        <fullName evidence="2">HNH domain-containing protein</fullName>
    </recommendedName>
</protein>
<dbReference type="CDD" id="cd00085">
    <property type="entry name" value="HNHc"/>
    <property type="match status" value="1"/>
</dbReference>
<dbReference type="RefSeq" id="WP_072284065.1">
    <property type="nucleotide sequence ID" value="NZ_CP015519.1"/>
</dbReference>
<feature type="domain" description="HNH" evidence="2">
    <location>
        <begin position="87"/>
        <end position="140"/>
    </location>
</feature>